<dbReference type="PANTHER" id="PTHR43861">
    <property type="entry name" value="TRANS-ACONITATE 2-METHYLTRANSFERASE-RELATED"/>
    <property type="match status" value="1"/>
</dbReference>
<reference evidence="5 6" key="1">
    <citation type="submission" date="2021-10" db="EMBL/GenBank/DDBJ databases">
        <title>Streptomyces gossypii sp. nov., isolated from soil collected from cotton field.</title>
        <authorList>
            <person name="Ge X."/>
            <person name="Chen X."/>
            <person name="Liu W."/>
        </authorList>
    </citation>
    <scope>NUCLEOTIDE SEQUENCE [LARGE SCALE GENOMIC DNA]</scope>
    <source>
        <strain evidence="5 6">N2-109</strain>
    </source>
</reference>
<feature type="compositionally biased region" description="Polar residues" evidence="3">
    <location>
        <begin position="1"/>
        <end position="11"/>
    </location>
</feature>
<evidence type="ECO:0000256" key="1">
    <source>
        <dbReference type="ARBA" id="ARBA00022603"/>
    </source>
</evidence>
<dbReference type="GO" id="GO:0032259">
    <property type="term" value="P:methylation"/>
    <property type="evidence" value="ECO:0007669"/>
    <property type="project" value="UniProtKB-KW"/>
</dbReference>
<dbReference type="RefSeq" id="WP_260220243.1">
    <property type="nucleotide sequence ID" value="NZ_JAJAGO010000011.1"/>
</dbReference>
<keyword evidence="1 5" id="KW-0489">Methyltransferase</keyword>
<proteinExistence type="predicted"/>
<dbReference type="InterPro" id="IPR029063">
    <property type="entry name" value="SAM-dependent_MTases_sf"/>
</dbReference>
<protein>
    <submittedName>
        <fullName evidence="5">Methyltransferase domain-containing protein</fullName>
    </submittedName>
</protein>
<dbReference type="Gene3D" id="3.40.50.150">
    <property type="entry name" value="Vaccinia Virus protein VP39"/>
    <property type="match status" value="1"/>
</dbReference>
<accession>A0ABT2JYE3</accession>
<evidence type="ECO:0000313" key="6">
    <source>
        <dbReference type="Proteomes" id="UP001156389"/>
    </source>
</evidence>
<dbReference type="CDD" id="cd02440">
    <property type="entry name" value="AdoMet_MTases"/>
    <property type="match status" value="1"/>
</dbReference>
<feature type="compositionally biased region" description="Basic and acidic residues" evidence="3">
    <location>
        <begin position="12"/>
        <end position="21"/>
    </location>
</feature>
<evidence type="ECO:0000313" key="5">
    <source>
        <dbReference type="EMBL" id="MCT2592919.1"/>
    </source>
</evidence>
<sequence length="312" mass="33425">MQTTTDPTHNTRNADHADHAESTGAAADPEQERAWNGYEGAHWARHQDRWDAVNEGFNEPLLTAAAIGARDRVLDVGCGAGRTTRLAAARAAHGWATGLDLSAPMLTRASESAREEGVANATFERGDAQTKQFEPGTFDVMISRYGVMYFADPVAAFTNIGAALRPGGRMAFVCAADPQDNEWLHAMAALRPYLPVGGFGEPGGPGMFSLADPDHVREVLTAAGFGQIATVRTQAYGVWGRDADDAAAFLLDSGPGRHLISQAGPDDRQRARRALTDALRGHERDGAVRLRSTCWLVTAETSANRSAEDRQG</sequence>
<dbReference type="EMBL" id="JAJAGO010000011">
    <property type="protein sequence ID" value="MCT2592919.1"/>
    <property type="molecule type" value="Genomic_DNA"/>
</dbReference>
<evidence type="ECO:0000259" key="4">
    <source>
        <dbReference type="Pfam" id="PF13649"/>
    </source>
</evidence>
<feature type="region of interest" description="Disordered" evidence="3">
    <location>
        <begin position="1"/>
        <end position="31"/>
    </location>
</feature>
<evidence type="ECO:0000256" key="3">
    <source>
        <dbReference type="SAM" id="MobiDB-lite"/>
    </source>
</evidence>
<feature type="domain" description="Methyltransferase" evidence="4">
    <location>
        <begin position="73"/>
        <end position="168"/>
    </location>
</feature>
<dbReference type="Pfam" id="PF13649">
    <property type="entry name" value="Methyltransf_25"/>
    <property type="match status" value="1"/>
</dbReference>
<dbReference type="Proteomes" id="UP001156389">
    <property type="component" value="Unassembled WGS sequence"/>
</dbReference>
<keyword evidence="2" id="KW-0808">Transferase</keyword>
<gene>
    <name evidence="5" type="ORF">LHJ74_23900</name>
</gene>
<comment type="caution">
    <text evidence="5">The sequence shown here is derived from an EMBL/GenBank/DDBJ whole genome shotgun (WGS) entry which is preliminary data.</text>
</comment>
<organism evidence="5 6">
    <name type="scientific">Streptomyces gossypii</name>
    <dbReference type="NCBI Taxonomy" id="2883101"/>
    <lineage>
        <taxon>Bacteria</taxon>
        <taxon>Bacillati</taxon>
        <taxon>Actinomycetota</taxon>
        <taxon>Actinomycetes</taxon>
        <taxon>Kitasatosporales</taxon>
        <taxon>Streptomycetaceae</taxon>
        <taxon>Streptomyces</taxon>
    </lineage>
</organism>
<keyword evidence="6" id="KW-1185">Reference proteome</keyword>
<dbReference type="GO" id="GO:0008168">
    <property type="term" value="F:methyltransferase activity"/>
    <property type="evidence" value="ECO:0007669"/>
    <property type="project" value="UniProtKB-KW"/>
</dbReference>
<evidence type="ECO:0000256" key="2">
    <source>
        <dbReference type="ARBA" id="ARBA00022679"/>
    </source>
</evidence>
<dbReference type="PANTHER" id="PTHR43861:SF1">
    <property type="entry name" value="TRANS-ACONITATE 2-METHYLTRANSFERASE"/>
    <property type="match status" value="1"/>
</dbReference>
<dbReference type="InterPro" id="IPR041698">
    <property type="entry name" value="Methyltransf_25"/>
</dbReference>
<name>A0ABT2JYE3_9ACTN</name>
<dbReference type="SUPFAM" id="SSF53335">
    <property type="entry name" value="S-adenosyl-L-methionine-dependent methyltransferases"/>
    <property type="match status" value="1"/>
</dbReference>